<organism evidence="1 2">
    <name type="scientific">Iocasia fonsfrigidae</name>
    <dbReference type="NCBI Taxonomy" id="2682810"/>
    <lineage>
        <taxon>Bacteria</taxon>
        <taxon>Bacillati</taxon>
        <taxon>Bacillota</taxon>
        <taxon>Clostridia</taxon>
        <taxon>Halanaerobiales</taxon>
        <taxon>Halanaerobiaceae</taxon>
        <taxon>Iocasia</taxon>
    </lineage>
</organism>
<dbReference type="AlphaFoldDB" id="A0A8A7KJX8"/>
<evidence type="ECO:0000313" key="2">
    <source>
        <dbReference type="Proteomes" id="UP000665020"/>
    </source>
</evidence>
<dbReference type="Proteomes" id="UP000665020">
    <property type="component" value="Chromosome"/>
</dbReference>
<dbReference type="EMBL" id="CP046640">
    <property type="protein sequence ID" value="QTL98424.1"/>
    <property type="molecule type" value="Genomic_DNA"/>
</dbReference>
<evidence type="ECO:0000313" key="1">
    <source>
        <dbReference type="EMBL" id="QTL98424.1"/>
    </source>
</evidence>
<proteinExistence type="predicted"/>
<reference evidence="1" key="1">
    <citation type="submission" date="2019-12" db="EMBL/GenBank/DDBJ databases">
        <authorList>
            <person name="zhang j."/>
            <person name="sun C.M."/>
        </authorList>
    </citation>
    <scope>NUCLEOTIDE SEQUENCE</scope>
    <source>
        <strain evidence="1">NS-1</strain>
    </source>
</reference>
<keyword evidence="2" id="KW-1185">Reference proteome</keyword>
<dbReference type="RefSeq" id="WP_230866857.1">
    <property type="nucleotide sequence ID" value="NZ_CP046640.1"/>
</dbReference>
<accession>A0A8A7KJX8</accession>
<sequence>MGIALSYLSALRVKEAIKLLKEHNIDFNLIYTGPTDRKYGLGDKRVITARMVKIGVIDLIWSYEKYK</sequence>
<gene>
    <name evidence="1" type="ORF">GM661_10795</name>
</gene>
<dbReference type="KEGG" id="ifn:GM661_10795"/>
<name>A0A8A7KJX8_9FIRM</name>
<protein>
    <submittedName>
        <fullName evidence="1">Uncharacterized protein</fullName>
    </submittedName>
</protein>